<dbReference type="PANTHER" id="PTHR43685">
    <property type="entry name" value="GLYCOSYLTRANSFERASE"/>
    <property type="match status" value="1"/>
</dbReference>
<keyword evidence="6" id="KW-1185">Reference proteome</keyword>
<dbReference type="Proteomes" id="UP000198824">
    <property type="component" value="Unassembled WGS sequence"/>
</dbReference>
<evidence type="ECO:0000256" key="1">
    <source>
        <dbReference type="ARBA" id="ARBA00006739"/>
    </source>
</evidence>
<dbReference type="OrthoDB" id="9807795at2"/>
<gene>
    <name evidence="5" type="ORF">SAMN05192580_3859</name>
</gene>
<feature type="domain" description="Glycosyltransferase 2-like" evidence="4">
    <location>
        <begin position="17"/>
        <end position="126"/>
    </location>
</feature>
<dbReference type="InterPro" id="IPR029044">
    <property type="entry name" value="Nucleotide-diphossugar_trans"/>
</dbReference>
<evidence type="ECO:0000259" key="4">
    <source>
        <dbReference type="Pfam" id="PF00535"/>
    </source>
</evidence>
<dbReference type="Pfam" id="PF00535">
    <property type="entry name" value="Glycos_transf_2"/>
    <property type="match status" value="1"/>
</dbReference>
<organism evidence="5 6">
    <name type="scientific">Sphingomonas jatrophae</name>
    <dbReference type="NCBI Taxonomy" id="1166337"/>
    <lineage>
        <taxon>Bacteria</taxon>
        <taxon>Pseudomonadati</taxon>
        <taxon>Pseudomonadota</taxon>
        <taxon>Alphaproteobacteria</taxon>
        <taxon>Sphingomonadales</taxon>
        <taxon>Sphingomonadaceae</taxon>
        <taxon>Sphingomonas</taxon>
    </lineage>
</organism>
<dbReference type="EMBL" id="FOZG01000003">
    <property type="protein sequence ID" value="SFS13142.1"/>
    <property type="molecule type" value="Genomic_DNA"/>
</dbReference>
<keyword evidence="2" id="KW-0328">Glycosyltransferase</keyword>
<name>A0A1I6MC20_9SPHN</name>
<dbReference type="RefSeq" id="WP_093317308.1">
    <property type="nucleotide sequence ID" value="NZ_FOZG01000003.1"/>
</dbReference>
<sequence length="266" mass="28732">MRTAVLMTTLGEAGWDRSLPSLLAQTRPADRIIVVIDRASDGAEQAAMTAAWPGVTFLFNAANIGITASLNRALAAADGADICFRADDDDVSAPTRFERQIACFEATGADLVAAWATGTIETGATYAIRCPTEHDAIVAALAERNVLVHPTLAFRRASIVALGGYDETFRNAQDYALYLAAIRAGCRFAAAGEPLVTRHYHAGNISVKRRMNQLMYSCAARCVHVAASGDRRAFLRTLRHYAALAMTPMWARAARRRLFSLGGRGR</sequence>
<reference evidence="5 6" key="1">
    <citation type="submission" date="2016-10" db="EMBL/GenBank/DDBJ databases">
        <authorList>
            <person name="de Groot N.N."/>
        </authorList>
    </citation>
    <scope>NUCLEOTIDE SEQUENCE [LARGE SCALE GENOMIC DNA]</scope>
    <source>
        <strain evidence="5 6">S5-249</strain>
    </source>
</reference>
<dbReference type="Gene3D" id="3.90.550.10">
    <property type="entry name" value="Spore Coat Polysaccharide Biosynthesis Protein SpsA, Chain A"/>
    <property type="match status" value="1"/>
</dbReference>
<dbReference type="AlphaFoldDB" id="A0A1I6MC20"/>
<evidence type="ECO:0000313" key="5">
    <source>
        <dbReference type="EMBL" id="SFS13142.1"/>
    </source>
</evidence>
<evidence type="ECO:0000313" key="6">
    <source>
        <dbReference type="Proteomes" id="UP000198824"/>
    </source>
</evidence>
<accession>A0A1I6MC20</accession>
<keyword evidence="3 5" id="KW-0808">Transferase</keyword>
<dbReference type="InterPro" id="IPR050834">
    <property type="entry name" value="Glycosyltransf_2"/>
</dbReference>
<dbReference type="SUPFAM" id="SSF53448">
    <property type="entry name" value="Nucleotide-diphospho-sugar transferases"/>
    <property type="match status" value="1"/>
</dbReference>
<proteinExistence type="inferred from homology"/>
<dbReference type="GO" id="GO:0016757">
    <property type="term" value="F:glycosyltransferase activity"/>
    <property type="evidence" value="ECO:0007669"/>
    <property type="project" value="UniProtKB-KW"/>
</dbReference>
<dbReference type="STRING" id="1166337.SAMN05192580_3859"/>
<dbReference type="PANTHER" id="PTHR43685:SF5">
    <property type="entry name" value="GLYCOSYLTRANSFERASE EPSE-RELATED"/>
    <property type="match status" value="1"/>
</dbReference>
<comment type="similarity">
    <text evidence="1">Belongs to the glycosyltransferase 2 family.</text>
</comment>
<evidence type="ECO:0000256" key="3">
    <source>
        <dbReference type="ARBA" id="ARBA00022679"/>
    </source>
</evidence>
<protein>
    <submittedName>
        <fullName evidence="5">Glycosyl transferase family 2</fullName>
    </submittedName>
</protein>
<evidence type="ECO:0000256" key="2">
    <source>
        <dbReference type="ARBA" id="ARBA00022676"/>
    </source>
</evidence>
<dbReference type="InterPro" id="IPR001173">
    <property type="entry name" value="Glyco_trans_2-like"/>
</dbReference>